<proteinExistence type="predicted"/>
<name>A0A1F4TJ08_UNCSA</name>
<keyword evidence="2" id="KW-0012">Acyltransferase</keyword>
<dbReference type="PANTHER" id="PTHR43584">
    <property type="entry name" value="NUCLEOTIDYL TRANSFERASE"/>
    <property type="match status" value="1"/>
</dbReference>
<evidence type="ECO:0000313" key="3">
    <source>
        <dbReference type="EMBL" id="OGC32702.1"/>
    </source>
</evidence>
<accession>A0A1F4TJ08</accession>
<dbReference type="InterPro" id="IPR011004">
    <property type="entry name" value="Trimer_LpxA-like_sf"/>
</dbReference>
<dbReference type="SUPFAM" id="SSF51161">
    <property type="entry name" value="Trimeric LpxA-like enzymes"/>
    <property type="match status" value="1"/>
</dbReference>
<protein>
    <recommendedName>
        <fullName evidence="5">Glucose-1-phosphate thymidylyltransferase</fullName>
    </recommendedName>
</protein>
<dbReference type="AlphaFoldDB" id="A0A1F4TJ08"/>
<evidence type="ECO:0000256" key="1">
    <source>
        <dbReference type="ARBA" id="ARBA00022679"/>
    </source>
</evidence>
<keyword evidence="1" id="KW-0808">Transferase</keyword>
<evidence type="ECO:0000256" key="2">
    <source>
        <dbReference type="ARBA" id="ARBA00023315"/>
    </source>
</evidence>
<sequence length="361" mass="40191">MNIIIYEDEGYKDFLPLTWTRPVYDLRCGVNTLAEKICRQYPKTNVEFSCRYYLPGNKTMKLEKGLFINGRVLAHERLAQEIPLKGQDEIFIADKEIVAIRAVSKSFAQVSKKAKIKKVDLKVVKYPWELIFENTMELRRDKKFFGKKGKAKIDKSAVIYNQADVLIEDGVEIEANVVIDARGGLVHLGEGVIVRPHSYLKGPLSIGAGCKVAGEISRSIFHGNDNKQHYGFIGDSYIGEWVNLGAGTTNSNLKNNYGNVKVVINGKSVDTGQKFVGCFIGDHAKTGIGSLITTGAVIGMAANIFGGGITPKSVPSFAWGAKDRFKLDKFMETVKIVMSRRKIKLTALQEDLFKKLYRLAK</sequence>
<evidence type="ECO:0000313" key="4">
    <source>
        <dbReference type="Proteomes" id="UP000177309"/>
    </source>
</evidence>
<dbReference type="InterPro" id="IPR023917">
    <property type="entry name" value="Bifunctiontional_GlmU_bac-type"/>
</dbReference>
<dbReference type="NCBIfam" id="TIGR03991">
    <property type="entry name" value="alt_bact_glmU"/>
    <property type="match status" value="1"/>
</dbReference>
<dbReference type="Proteomes" id="UP000177309">
    <property type="component" value="Unassembled WGS sequence"/>
</dbReference>
<organism evidence="3 4">
    <name type="scientific">candidate division WOR-1 bacterium RIFOXYC2_FULL_41_25</name>
    <dbReference type="NCBI Taxonomy" id="1802586"/>
    <lineage>
        <taxon>Bacteria</taxon>
        <taxon>Bacillati</taxon>
        <taxon>Saganbacteria</taxon>
    </lineage>
</organism>
<dbReference type="GO" id="GO:0016779">
    <property type="term" value="F:nucleotidyltransferase activity"/>
    <property type="evidence" value="ECO:0007669"/>
    <property type="project" value="UniProtKB-ARBA"/>
</dbReference>
<gene>
    <name evidence="3" type="ORF">A2462_04070</name>
</gene>
<comment type="caution">
    <text evidence="3">The sequence shown here is derived from an EMBL/GenBank/DDBJ whole genome shotgun (WGS) entry which is preliminary data.</text>
</comment>
<dbReference type="EMBL" id="MEUI01000047">
    <property type="protein sequence ID" value="OGC32702.1"/>
    <property type="molecule type" value="Genomic_DNA"/>
</dbReference>
<dbReference type="InterPro" id="IPR050065">
    <property type="entry name" value="GlmU-like"/>
</dbReference>
<reference evidence="3 4" key="1">
    <citation type="journal article" date="2016" name="Nat. Commun.">
        <title>Thousands of microbial genomes shed light on interconnected biogeochemical processes in an aquifer system.</title>
        <authorList>
            <person name="Anantharaman K."/>
            <person name="Brown C.T."/>
            <person name="Hug L.A."/>
            <person name="Sharon I."/>
            <person name="Castelle C.J."/>
            <person name="Probst A.J."/>
            <person name="Thomas B.C."/>
            <person name="Singh A."/>
            <person name="Wilkins M.J."/>
            <person name="Karaoz U."/>
            <person name="Brodie E.L."/>
            <person name="Williams K.H."/>
            <person name="Hubbard S.S."/>
            <person name="Banfield J.F."/>
        </authorList>
    </citation>
    <scope>NUCLEOTIDE SEQUENCE [LARGE SCALE GENOMIC DNA]</scope>
</reference>
<dbReference type="Gene3D" id="2.160.10.10">
    <property type="entry name" value="Hexapeptide repeat proteins"/>
    <property type="match status" value="1"/>
</dbReference>
<dbReference type="GO" id="GO:0016746">
    <property type="term" value="F:acyltransferase activity"/>
    <property type="evidence" value="ECO:0007669"/>
    <property type="project" value="UniProtKB-KW"/>
</dbReference>
<evidence type="ECO:0008006" key="5">
    <source>
        <dbReference type="Google" id="ProtNLM"/>
    </source>
</evidence>
<dbReference type="Pfam" id="PF13562">
    <property type="entry name" value="NTP_transf_4"/>
    <property type="match status" value="1"/>
</dbReference>